<keyword evidence="2" id="KW-1003">Cell membrane</keyword>
<feature type="transmembrane region" description="Helical" evidence="8">
    <location>
        <begin position="329"/>
        <end position="349"/>
    </location>
</feature>
<comment type="subcellular location">
    <subcellularLocation>
        <location evidence="1">Cell membrane</location>
        <topology evidence="1">Multi-pass membrane protein</topology>
    </subcellularLocation>
</comment>
<evidence type="ECO:0000256" key="8">
    <source>
        <dbReference type="SAM" id="Phobius"/>
    </source>
</evidence>
<dbReference type="InParanoid" id="A0A212QTK9"/>
<protein>
    <submittedName>
        <fullName evidence="10">4-amino-4-deoxy-L-arabinose transferase and related glycosyltransferases of PMT family</fullName>
    </submittedName>
</protein>
<feature type="domain" description="Glycosyltransferase RgtA/B/C/D-like" evidence="9">
    <location>
        <begin position="132"/>
        <end position="269"/>
    </location>
</feature>
<dbReference type="AlphaFoldDB" id="A0A212QTK9"/>
<dbReference type="OrthoDB" id="158419at2"/>
<proteinExistence type="predicted"/>
<dbReference type="InterPro" id="IPR050297">
    <property type="entry name" value="LipidA_mod_glycosyltrf_83"/>
</dbReference>
<evidence type="ECO:0000256" key="2">
    <source>
        <dbReference type="ARBA" id="ARBA00022475"/>
    </source>
</evidence>
<evidence type="ECO:0000256" key="4">
    <source>
        <dbReference type="ARBA" id="ARBA00022679"/>
    </source>
</evidence>
<sequence length="610" mass="67713">MRDAPRLTWTERGALALLLGVFLILGIYYALDNPLCKPDEAYHYAYAFHLRSGHGLPVIRVIPGRTQFTPVEMEAHQPPLYYAGVAGIAALLNMQERIIPSVNPYLLGTLEGNRCLTTPLYSTFPESPIFFTGRLVSLVCGAMALLFAYLLCRAFLPWPVALLSAAFMGFNPQYLFIATSFSNDMPVTALVHLGLWRLGRAIQIGLDRRQAFVLGGIVAGATLTKLTGLGLLIPLGGIAFWQAWRTRRGQPLLDAGLAALVVAVGGSWWFWRNWRLYGNPFATHLLTILLGRRSSPWTLEDLRDFLVYVWRSYWLAFSPGDLLFAEPPVYGGIGLICLLALFGLLKALHRNRSIRLLFALVWGWFLLVFASFLILTRSTPIFIGGGRLLFPAAIALGATLAVGLTELFRRFPFVPAGFAVLLAVYAASAPIRYIHPAYPRPHLVRTLEHPPTHPSGISFGDGYFELIGYDLQLTQIAGRPALAITYYWRTLRETSRSFSVFIHLQTRRDGHLVLLTQVDTYPGYGAHPTSAWRRDWIFIDRLALPLPPPESVFSGTVVTGLYDLPTMERLPAYDRDGRRFPADAVPLADLWVDAAGALHLSAPADAGGQR</sequence>
<keyword evidence="11" id="KW-1185">Reference proteome</keyword>
<dbReference type="PANTHER" id="PTHR33908:SF11">
    <property type="entry name" value="MEMBRANE PROTEIN"/>
    <property type="match status" value="1"/>
</dbReference>
<name>A0A212QTK9_9CHLR</name>
<evidence type="ECO:0000259" key="9">
    <source>
        <dbReference type="Pfam" id="PF13231"/>
    </source>
</evidence>
<dbReference type="Pfam" id="PF13231">
    <property type="entry name" value="PMT_2"/>
    <property type="match status" value="1"/>
</dbReference>
<dbReference type="InterPro" id="IPR038731">
    <property type="entry name" value="RgtA/B/C-like"/>
</dbReference>
<evidence type="ECO:0000256" key="3">
    <source>
        <dbReference type="ARBA" id="ARBA00022676"/>
    </source>
</evidence>
<evidence type="ECO:0000256" key="5">
    <source>
        <dbReference type="ARBA" id="ARBA00022692"/>
    </source>
</evidence>
<accession>A0A212QTK9</accession>
<feature type="transmembrane region" description="Helical" evidence="8">
    <location>
        <begin position="252"/>
        <end position="271"/>
    </location>
</feature>
<evidence type="ECO:0000256" key="6">
    <source>
        <dbReference type="ARBA" id="ARBA00022989"/>
    </source>
</evidence>
<dbReference type="PANTHER" id="PTHR33908">
    <property type="entry name" value="MANNOSYLTRANSFERASE YKCB-RELATED"/>
    <property type="match status" value="1"/>
</dbReference>
<keyword evidence="4 10" id="KW-0808">Transferase</keyword>
<keyword evidence="6 8" id="KW-1133">Transmembrane helix</keyword>
<feature type="transmembrane region" description="Helical" evidence="8">
    <location>
        <begin position="356"/>
        <end position="375"/>
    </location>
</feature>
<keyword evidence="7 8" id="KW-0472">Membrane</keyword>
<feature type="transmembrane region" description="Helical" evidence="8">
    <location>
        <begin position="381"/>
        <end position="404"/>
    </location>
</feature>
<evidence type="ECO:0000313" key="10">
    <source>
        <dbReference type="EMBL" id="SNB62801.1"/>
    </source>
</evidence>
<keyword evidence="3" id="KW-0328">Glycosyltransferase</keyword>
<reference evidence="11" key="1">
    <citation type="submission" date="2017-06" db="EMBL/GenBank/DDBJ databases">
        <authorList>
            <person name="Varghese N."/>
            <person name="Submissions S."/>
        </authorList>
    </citation>
    <scope>NUCLEOTIDE SEQUENCE [LARGE SCALE GENOMIC DNA]</scope>
    <source>
        <strain evidence="11">JAD2</strain>
    </source>
</reference>
<dbReference type="EMBL" id="FYEK01000022">
    <property type="protein sequence ID" value="SNB62801.1"/>
    <property type="molecule type" value="Genomic_DNA"/>
</dbReference>
<feature type="transmembrane region" description="Helical" evidence="8">
    <location>
        <begin position="158"/>
        <end position="177"/>
    </location>
</feature>
<gene>
    <name evidence="10" type="ORF">SAMN02746019_00005880</name>
</gene>
<evidence type="ECO:0000256" key="7">
    <source>
        <dbReference type="ARBA" id="ARBA00023136"/>
    </source>
</evidence>
<feature type="transmembrane region" description="Helical" evidence="8">
    <location>
        <begin position="212"/>
        <end position="240"/>
    </location>
</feature>
<feature type="transmembrane region" description="Helical" evidence="8">
    <location>
        <begin position="411"/>
        <end position="431"/>
    </location>
</feature>
<organism evidence="10 11">
    <name type="scientific">Thermoflexus hugenholtzii JAD2</name>
    <dbReference type="NCBI Taxonomy" id="877466"/>
    <lineage>
        <taxon>Bacteria</taxon>
        <taxon>Bacillati</taxon>
        <taxon>Chloroflexota</taxon>
        <taxon>Thermoflexia</taxon>
        <taxon>Thermoflexales</taxon>
        <taxon>Thermoflexaceae</taxon>
        <taxon>Thermoflexus</taxon>
    </lineage>
</organism>
<dbReference type="GO" id="GO:0009103">
    <property type="term" value="P:lipopolysaccharide biosynthetic process"/>
    <property type="evidence" value="ECO:0007669"/>
    <property type="project" value="UniProtKB-ARBA"/>
</dbReference>
<evidence type="ECO:0000256" key="1">
    <source>
        <dbReference type="ARBA" id="ARBA00004651"/>
    </source>
</evidence>
<evidence type="ECO:0000313" key="11">
    <source>
        <dbReference type="Proteomes" id="UP000197025"/>
    </source>
</evidence>
<dbReference type="GO" id="GO:0016763">
    <property type="term" value="F:pentosyltransferase activity"/>
    <property type="evidence" value="ECO:0007669"/>
    <property type="project" value="TreeGrafter"/>
</dbReference>
<feature type="transmembrane region" description="Helical" evidence="8">
    <location>
        <begin position="12"/>
        <end position="31"/>
    </location>
</feature>
<keyword evidence="5 8" id="KW-0812">Transmembrane</keyword>
<dbReference type="Proteomes" id="UP000197025">
    <property type="component" value="Unassembled WGS sequence"/>
</dbReference>
<dbReference type="RefSeq" id="WP_088570853.1">
    <property type="nucleotide sequence ID" value="NZ_FYEK01000022.1"/>
</dbReference>
<dbReference type="GO" id="GO:0005886">
    <property type="term" value="C:plasma membrane"/>
    <property type="evidence" value="ECO:0007669"/>
    <property type="project" value="UniProtKB-SubCell"/>
</dbReference>
<feature type="transmembrane region" description="Helical" evidence="8">
    <location>
        <begin position="129"/>
        <end position="151"/>
    </location>
</feature>